<reference evidence="2" key="1">
    <citation type="submission" date="2023-04" db="EMBL/GenBank/DDBJ databases">
        <authorList>
            <consortium name="ELIXIR-Norway"/>
        </authorList>
    </citation>
    <scope>NUCLEOTIDE SEQUENCE [LARGE SCALE GENOMIC DNA]</scope>
</reference>
<evidence type="ECO:0000313" key="2">
    <source>
        <dbReference type="EMBL" id="CAI9155725.1"/>
    </source>
</evidence>
<sequence>MALAPQSRAGEQSEPQRTPRRPFPRSSPRPDRLLPSVRRPSVPTLGALRPSPHRRAAFPAPPLGVAEAAASLAAENEAASPQPRTSARSPDLPRRRPRQAGRGTAPGRRGQSPPRQASLQPPLGMRLRLHTRPDPAWPAHCPGSLSPTC</sequence>
<evidence type="ECO:0000313" key="3">
    <source>
        <dbReference type="Proteomes" id="UP001176941"/>
    </source>
</evidence>
<proteinExistence type="predicted"/>
<gene>
    <name evidence="2" type="ORF">MRATA1EN1_LOCUS4687</name>
</gene>
<name>A0ABN8Y2A5_RANTA</name>
<feature type="region of interest" description="Disordered" evidence="1">
    <location>
        <begin position="1"/>
        <end position="149"/>
    </location>
</feature>
<accession>A0ABN8Y2A5</accession>
<protein>
    <submittedName>
        <fullName evidence="2">Uncharacterized protein</fullName>
    </submittedName>
</protein>
<evidence type="ECO:0000256" key="1">
    <source>
        <dbReference type="SAM" id="MobiDB-lite"/>
    </source>
</evidence>
<keyword evidence="3" id="KW-1185">Reference proteome</keyword>
<organism evidence="2 3">
    <name type="scientific">Rangifer tarandus platyrhynchus</name>
    <name type="common">Svalbard reindeer</name>
    <dbReference type="NCBI Taxonomy" id="3082113"/>
    <lineage>
        <taxon>Eukaryota</taxon>
        <taxon>Metazoa</taxon>
        <taxon>Chordata</taxon>
        <taxon>Craniata</taxon>
        <taxon>Vertebrata</taxon>
        <taxon>Euteleostomi</taxon>
        <taxon>Mammalia</taxon>
        <taxon>Eutheria</taxon>
        <taxon>Laurasiatheria</taxon>
        <taxon>Artiodactyla</taxon>
        <taxon>Ruminantia</taxon>
        <taxon>Pecora</taxon>
        <taxon>Cervidae</taxon>
        <taxon>Odocoileinae</taxon>
        <taxon>Rangifer</taxon>
    </lineage>
</organism>
<feature type="compositionally biased region" description="Low complexity" evidence="1">
    <location>
        <begin position="66"/>
        <end position="79"/>
    </location>
</feature>
<dbReference type="Proteomes" id="UP001176941">
    <property type="component" value="Chromosome 13"/>
</dbReference>
<dbReference type="EMBL" id="OX459949">
    <property type="protein sequence ID" value="CAI9155725.1"/>
    <property type="molecule type" value="Genomic_DNA"/>
</dbReference>